<dbReference type="InterPro" id="IPR029063">
    <property type="entry name" value="SAM-dependent_MTases_sf"/>
</dbReference>
<protein>
    <submittedName>
        <fullName evidence="2">Class I SAM-dependent methyltransferase</fullName>
    </submittedName>
</protein>
<dbReference type="RefSeq" id="WP_209355684.1">
    <property type="nucleotide sequence ID" value="NZ_CP060010.1"/>
</dbReference>
<dbReference type="CDD" id="cd02440">
    <property type="entry name" value="AdoMet_MTases"/>
    <property type="match status" value="1"/>
</dbReference>
<dbReference type="GO" id="GO:0008757">
    <property type="term" value="F:S-adenosylmethionine-dependent methyltransferase activity"/>
    <property type="evidence" value="ECO:0007669"/>
    <property type="project" value="InterPro"/>
</dbReference>
<dbReference type="EMBL" id="CP060010">
    <property type="protein sequence ID" value="QTN34999.1"/>
    <property type="molecule type" value="Genomic_DNA"/>
</dbReference>
<dbReference type="KEGG" id="cact:HZ995_10910"/>
<dbReference type="AlphaFoldDB" id="A0A975EN07"/>
<dbReference type="GO" id="GO:0032259">
    <property type="term" value="P:methylation"/>
    <property type="evidence" value="ECO:0007669"/>
    <property type="project" value="UniProtKB-KW"/>
</dbReference>
<gene>
    <name evidence="2" type="ORF">HZ995_10910</name>
</gene>
<organism evidence="2 3">
    <name type="scientific">Cognatishimia activa</name>
    <dbReference type="NCBI Taxonomy" id="1715691"/>
    <lineage>
        <taxon>Bacteria</taxon>
        <taxon>Pseudomonadati</taxon>
        <taxon>Pseudomonadota</taxon>
        <taxon>Alphaproteobacteria</taxon>
        <taxon>Rhodobacterales</taxon>
        <taxon>Paracoccaceae</taxon>
        <taxon>Cognatishimia</taxon>
    </lineage>
</organism>
<accession>A0A975EN07</accession>
<dbReference type="InterPro" id="IPR025714">
    <property type="entry name" value="Methyltranfer_dom"/>
</dbReference>
<evidence type="ECO:0000313" key="3">
    <source>
        <dbReference type="Proteomes" id="UP000665026"/>
    </source>
</evidence>
<dbReference type="Gene3D" id="3.40.50.150">
    <property type="entry name" value="Vaccinia Virus protein VP39"/>
    <property type="match status" value="1"/>
</dbReference>
<feature type="domain" description="Methyltransferase" evidence="1">
    <location>
        <begin position="94"/>
        <end position="149"/>
    </location>
</feature>
<dbReference type="Pfam" id="PF13847">
    <property type="entry name" value="Methyltransf_31"/>
    <property type="match status" value="1"/>
</dbReference>
<evidence type="ECO:0000259" key="1">
    <source>
        <dbReference type="Pfam" id="PF13847"/>
    </source>
</evidence>
<evidence type="ECO:0000313" key="2">
    <source>
        <dbReference type="EMBL" id="QTN34999.1"/>
    </source>
</evidence>
<reference evidence="2" key="1">
    <citation type="submission" date="2020-07" db="EMBL/GenBank/DDBJ databases">
        <title>Genome sequences of bacteria associated with the marine, planktonic diatom Thalassiosira profunda strain ECT2AJA-044.</title>
        <authorList>
            <person name="Gargas C.B."/>
            <person name="Roberts W.R."/>
            <person name="Alverson A.J."/>
        </authorList>
    </citation>
    <scope>NUCLEOTIDE SEQUENCE</scope>
    <source>
        <strain evidence="2">ECT2AJA-044</strain>
    </source>
</reference>
<keyword evidence="2" id="KW-0808">Transferase</keyword>
<dbReference type="SUPFAM" id="SSF53335">
    <property type="entry name" value="S-adenosyl-L-methionine-dependent methyltransferases"/>
    <property type="match status" value="1"/>
</dbReference>
<keyword evidence="2" id="KW-0489">Methyltransferase</keyword>
<name>A0A975EN07_9RHOB</name>
<dbReference type="Proteomes" id="UP000665026">
    <property type="component" value="Chromosome"/>
</dbReference>
<proteinExistence type="predicted"/>
<sequence length="245" mass="27566">MALPDTLVARLIETVKTHDLTGRFAMLGRQTWVGSRRGASAKLLSKVLEEHLPGVTEDQLHNADDAYSEALFHQLGFSQVDSIDYSDFEKASIVCDLSQKLPKELEAQFDVIYDGGTCEHIFDLPTAYKNIDKALKPGGVLIGQSPCNNWINHGFYQICPEMIFGYWQNARGYEVLDVLLQPLRPALANQTARVSDPTQTGRRPRVQGELPAGAPLIIHYVVRKPLTPKRAKRAYQTDYVQRWND</sequence>